<gene>
    <name evidence="1" type="ordered locus">AOLE_00505</name>
</gene>
<dbReference type="EMBL" id="CP002080">
    <property type="protein sequence ID" value="ADI89004.1"/>
    <property type="molecule type" value="Genomic_DNA"/>
</dbReference>
<dbReference type="KEGG" id="acd:AOLE_00505"/>
<sequence>MTINPVEIIANNAEITDCFILGLKSGESLKVKVLHTDKDQQTILVSIRVFIEGESIGLISFDKIESLEPIQEEPYIETIDDQLRCIPMGKYLMVWGHFGGSINQRCEQGELKSIDWKHRTILLRSRVYEGQEDTVYIDKIDYIDESREGSGARGSAVAPDWYKGADGKWRKNGREYEG</sequence>
<reference evidence="1 2" key="1">
    <citation type="journal article" date="2010" name="J. Bacteriol.">
        <title>Complete genome sequence of the diesel-degrading Acinetobacter sp. strain DR1.</title>
        <authorList>
            <person name="Jung J."/>
            <person name="Baek J.H."/>
            <person name="Park W."/>
        </authorList>
    </citation>
    <scope>NUCLEOTIDE SEQUENCE [LARGE SCALE GENOMIC DNA]</scope>
    <source>
        <strain evidence="2">JCM 16667 / KCTC 23045 / DR1</strain>
    </source>
</reference>
<evidence type="ECO:0000313" key="2">
    <source>
        <dbReference type="Proteomes" id="UP000000392"/>
    </source>
</evidence>
<dbReference type="AlphaFoldDB" id="A0AAN0P542"/>
<name>A0AAN0P542_ACISD</name>
<dbReference type="Proteomes" id="UP000000392">
    <property type="component" value="Chromosome"/>
</dbReference>
<proteinExistence type="predicted"/>
<organism evidence="1 2">
    <name type="scientific">Acinetobacter oleivorans (strain JCM 16667 / KCTC 23045 / DR1)</name>
    <dbReference type="NCBI Taxonomy" id="436717"/>
    <lineage>
        <taxon>Bacteria</taxon>
        <taxon>Pseudomonadati</taxon>
        <taxon>Pseudomonadota</taxon>
        <taxon>Gammaproteobacteria</taxon>
        <taxon>Moraxellales</taxon>
        <taxon>Moraxellaceae</taxon>
        <taxon>Acinetobacter</taxon>
    </lineage>
</organism>
<accession>A0AAN0P542</accession>
<evidence type="ECO:0000313" key="1">
    <source>
        <dbReference type="EMBL" id="ADI89004.1"/>
    </source>
</evidence>
<protein>
    <submittedName>
        <fullName evidence="1">Uncharacterized protein</fullName>
    </submittedName>
</protein>